<gene>
    <name evidence="1" type="ORF">C7B43_11655</name>
</gene>
<proteinExistence type="predicted"/>
<sequence>MFGRLMALSLGPLSALGLSWGMPHYATPLPVKVVDTKVSAEILPAASQSSSAHHKAVFVISAYSRHHKPVQHAPVVFYIGTMAPGSGIPPTSFVATNTSQAKSYVQYASAYTNRLGQAVLVLKGQKAQTMEMVGVKVGNFSSYNPSTNKLSAALDAWWTTPSSTPTAQSYDTLTINPFMIKAAKGPIKEQVVARHEGQFIAGVTLHAFVNAGTPQASEMTTTTNSRGKGSFTLPEPTVATIVAIKSAAPNSTSPFTGGVVALLTQTAKK</sequence>
<dbReference type="EMBL" id="PXYT01000025">
    <property type="protein sequence ID" value="PSR27606.1"/>
    <property type="molecule type" value="Genomic_DNA"/>
</dbReference>
<evidence type="ECO:0000313" key="1">
    <source>
        <dbReference type="EMBL" id="PSR27606.1"/>
    </source>
</evidence>
<evidence type="ECO:0000313" key="2">
    <source>
        <dbReference type="Proteomes" id="UP000242699"/>
    </source>
</evidence>
<dbReference type="AlphaFoldDB" id="A0A2T2WZG6"/>
<accession>A0A2T2WZG6</accession>
<protein>
    <submittedName>
        <fullName evidence="1">Uncharacterized protein</fullName>
    </submittedName>
</protein>
<dbReference type="Proteomes" id="UP000242699">
    <property type="component" value="Unassembled WGS sequence"/>
</dbReference>
<name>A0A2T2WZG6_9FIRM</name>
<comment type="caution">
    <text evidence="1">The sequence shown here is derived from an EMBL/GenBank/DDBJ whole genome shotgun (WGS) entry which is preliminary data.</text>
</comment>
<reference evidence="1 2" key="1">
    <citation type="journal article" date="2014" name="BMC Genomics">
        <title>Comparison of environmental and isolate Sulfobacillus genomes reveals diverse carbon, sulfur, nitrogen, and hydrogen metabolisms.</title>
        <authorList>
            <person name="Justice N.B."/>
            <person name="Norman A."/>
            <person name="Brown C.T."/>
            <person name="Singh A."/>
            <person name="Thomas B.C."/>
            <person name="Banfield J.F."/>
        </authorList>
    </citation>
    <scope>NUCLEOTIDE SEQUENCE [LARGE SCALE GENOMIC DNA]</scope>
    <source>
        <strain evidence="1">AMDSBA1</strain>
    </source>
</reference>
<organism evidence="1 2">
    <name type="scientific">Sulfobacillus benefaciens</name>
    <dbReference type="NCBI Taxonomy" id="453960"/>
    <lineage>
        <taxon>Bacteria</taxon>
        <taxon>Bacillati</taxon>
        <taxon>Bacillota</taxon>
        <taxon>Clostridia</taxon>
        <taxon>Eubacteriales</taxon>
        <taxon>Clostridiales Family XVII. Incertae Sedis</taxon>
        <taxon>Sulfobacillus</taxon>
    </lineage>
</organism>